<keyword evidence="2" id="KW-0969">Cilium</keyword>
<dbReference type="Proteomes" id="UP000444401">
    <property type="component" value="Unassembled WGS sequence"/>
</dbReference>
<dbReference type="InterPro" id="IPR031316">
    <property type="entry name" value="FlgM_C"/>
</dbReference>
<dbReference type="InterPro" id="IPR035890">
    <property type="entry name" value="Anti-sigma-28_factor_FlgM_sf"/>
</dbReference>
<reference evidence="2 3" key="1">
    <citation type="submission" date="2019-12" db="EMBL/GenBank/DDBJ databases">
        <title>Genomic-based taxomic classification of the family Erythrobacteraceae.</title>
        <authorList>
            <person name="Xu L."/>
        </authorList>
    </citation>
    <scope>NUCLEOTIDE SEQUENCE [LARGE SCALE GENOMIC DNA]</scope>
    <source>
        <strain evidence="2 3">H32</strain>
    </source>
</reference>
<comment type="caution">
    <text evidence="2">The sequence shown here is derived from an EMBL/GenBank/DDBJ whole genome shotgun (WGS) entry which is preliminary data.</text>
</comment>
<keyword evidence="3" id="KW-1185">Reference proteome</keyword>
<evidence type="ECO:0000259" key="1">
    <source>
        <dbReference type="Pfam" id="PF04316"/>
    </source>
</evidence>
<sequence length="96" mass="9953">MDRIDMQAANGIAARLRTRSAAPVARAEQARPAAQEADRAGAGALDAVAQARGEAPIDGERVAGIRAALDNGTYQLDPRKTADAMIAAGFLPRNAK</sequence>
<dbReference type="SUPFAM" id="SSF101498">
    <property type="entry name" value="Anti-sigma factor FlgM"/>
    <property type="match status" value="1"/>
</dbReference>
<keyword evidence="2" id="KW-0282">Flagellum</keyword>
<keyword evidence="2" id="KW-0966">Cell projection</keyword>
<proteinExistence type="predicted"/>
<accession>A0ABW9UYI5</accession>
<dbReference type="EMBL" id="WTYO01000006">
    <property type="protein sequence ID" value="MXO69655.1"/>
    <property type="molecule type" value="Genomic_DNA"/>
</dbReference>
<gene>
    <name evidence="2" type="ORF">GRI72_12580</name>
</gene>
<evidence type="ECO:0000313" key="2">
    <source>
        <dbReference type="EMBL" id="MXO69655.1"/>
    </source>
</evidence>
<organism evidence="2 3">
    <name type="scientific">Pelagerythrobacter marinus</name>
    <dbReference type="NCBI Taxonomy" id="538382"/>
    <lineage>
        <taxon>Bacteria</taxon>
        <taxon>Pseudomonadati</taxon>
        <taxon>Pseudomonadota</taxon>
        <taxon>Alphaproteobacteria</taxon>
        <taxon>Sphingomonadales</taxon>
        <taxon>Erythrobacteraceae</taxon>
        <taxon>Pelagerythrobacter</taxon>
    </lineage>
</organism>
<dbReference type="Pfam" id="PF04316">
    <property type="entry name" value="FlgM"/>
    <property type="match status" value="1"/>
</dbReference>
<protein>
    <submittedName>
        <fullName evidence="2">Flagellar biosynthesis anti-sigma factor FlgM</fullName>
    </submittedName>
</protein>
<feature type="domain" description="Anti-sigma-28 factor FlgM C-terminal" evidence="1">
    <location>
        <begin position="47"/>
        <end position="86"/>
    </location>
</feature>
<dbReference type="RefSeq" id="WP_160734274.1">
    <property type="nucleotide sequence ID" value="NZ_CP139719.1"/>
</dbReference>
<name>A0ABW9UYI5_9SPHN</name>
<evidence type="ECO:0000313" key="3">
    <source>
        <dbReference type="Proteomes" id="UP000444401"/>
    </source>
</evidence>